<dbReference type="AlphaFoldDB" id="A0A1Y5T8Q0"/>
<feature type="signal peptide" evidence="2">
    <location>
        <begin position="1"/>
        <end position="19"/>
    </location>
</feature>
<dbReference type="EMBL" id="FWFZ01000013">
    <property type="protein sequence ID" value="SLN58223.1"/>
    <property type="molecule type" value="Genomic_DNA"/>
</dbReference>
<name>A0A1Y5T8Q0_9RHOB</name>
<proteinExistence type="predicted"/>
<feature type="chain" id="PRO_5012938418" description="Peptidase family M23" evidence="2">
    <location>
        <begin position="20"/>
        <end position="379"/>
    </location>
</feature>
<protein>
    <recommendedName>
        <fullName evidence="5">Peptidase family M23</fullName>
    </recommendedName>
</protein>
<evidence type="ECO:0000313" key="4">
    <source>
        <dbReference type="Proteomes" id="UP000193900"/>
    </source>
</evidence>
<reference evidence="3 4" key="1">
    <citation type="submission" date="2017-03" db="EMBL/GenBank/DDBJ databases">
        <authorList>
            <person name="Afonso C.L."/>
            <person name="Miller P.J."/>
            <person name="Scott M.A."/>
            <person name="Spackman E."/>
            <person name="Goraichik I."/>
            <person name="Dimitrov K.M."/>
            <person name="Suarez D.L."/>
            <person name="Swayne D.E."/>
        </authorList>
    </citation>
    <scope>NUCLEOTIDE SEQUENCE [LARGE SCALE GENOMIC DNA]</scope>
    <source>
        <strain evidence="3 4">CECT 7023</strain>
    </source>
</reference>
<evidence type="ECO:0000256" key="2">
    <source>
        <dbReference type="SAM" id="SignalP"/>
    </source>
</evidence>
<dbReference type="InterPro" id="IPR011055">
    <property type="entry name" value="Dup_hybrid_motif"/>
</dbReference>
<keyword evidence="2" id="KW-0732">Signal</keyword>
<keyword evidence="4" id="KW-1185">Reference proteome</keyword>
<dbReference type="Gene3D" id="2.70.70.10">
    <property type="entry name" value="Glucose Permease (Domain IIA)"/>
    <property type="match status" value="1"/>
</dbReference>
<dbReference type="RefSeq" id="WP_085879493.1">
    <property type="nucleotide sequence ID" value="NZ_FWFZ01000013.1"/>
</dbReference>
<organism evidence="3 4">
    <name type="scientific">Roseisalinus antarcticus</name>
    <dbReference type="NCBI Taxonomy" id="254357"/>
    <lineage>
        <taxon>Bacteria</taxon>
        <taxon>Pseudomonadati</taxon>
        <taxon>Pseudomonadota</taxon>
        <taxon>Alphaproteobacteria</taxon>
        <taxon>Rhodobacterales</taxon>
        <taxon>Roseobacteraceae</taxon>
        <taxon>Roseisalinus</taxon>
    </lineage>
</organism>
<evidence type="ECO:0008006" key="5">
    <source>
        <dbReference type="Google" id="ProtNLM"/>
    </source>
</evidence>
<evidence type="ECO:0000256" key="1">
    <source>
        <dbReference type="SAM" id="MobiDB-lite"/>
    </source>
</evidence>
<dbReference type="OrthoDB" id="9809144at2"/>
<gene>
    <name evidence="3" type="ORF">ROA7023_02661</name>
</gene>
<sequence>MIRALALLFCLSTGTTATAQTDPAAAAEAAAARLENAAIMLSEATTGRARVDALTETVRAYEDGLVALRDGLRRAAIRERAIRLEFEARRDEVSRLVGVLTTMSAAPTPLLLLHPSGPIGTARSGMILSEITPALQAEAEELRTRLEELSVLSNLQQDAAATLEAGMRGVQDSRTALSQAISERTDLPRRFVEDRVGMATLVAATDTLAGFADGLSVSIAAEGDAPAPDARARRGSLPAPVQGTLIRRYGEADAAGTVRPGWILATRPRALVTAPAAATIRYAGPLLDLGNVSIIEPAPDVLIVLAGLGEVYGNPGEVVPEGAPLGLMPGETPNAQAILTEAAQGMDAPRSETLYVEVRDGQDTADPGDWFAPLSGRTE</sequence>
<dbReference type="Proteomes" id="UP000193900">
    <property type="component" value="Unassembled WGS sequence"/>
</dbReference>
<evidence type="ECO:0000313" key="3">
    <source>
        <dbReference type="EMBL" id="SLN58223.1"/>
    </source>
</evidence>
<dbReference type="SUPFAM" id="SSF51261">
    <property type="entry name" value="Duplicated hybrid motif"/>
    <property type="match status" value="1"/>
</dbReference>
<feature type="region of interest" description="Disordered" evidence="1">
    <location>
        <begin position="360"/>
        <end position="379"/>
    </location>
</feature>
<accession>A0A1Y5T8Q0</accession>